<feature type="domain" description="3-beta hydroxysteroid dehydrogenase/isomerase" evidence="3">
    <location>
        <begin position="9"/>
        <end position="239"/>
    </location>
</feature>
<sequence>MNTPKESYLVIGGCGFLGRHIVERLVARGEPAIAVFDLVQRHHDKNIQFFTGDLCEIEDLNKAIRQSKATTIFHTASPMHGTNNPKLCWRVNVDGTKTVIQAAQLNGVKYLVYTSSAGVTFTGGNCIDVDERVPLVDETNAYDTYNLTKAEGEKLILAANDTESGKGRLRTVAIRPSGIFGPGDRQNFEGLAQVIKRGQTKWQIGDNTNLWDWTYVGNVVKAHLLAADKIRAEAHDPSLSDPSRREELCDYALPPITLTTHEHRVPTSEARPLGPAIAPIPNGAAIEAAYYNTNPKDEVRAVWRTKYDALTEQNIAREPTYPLQASGQAFYISNGEPIAFWDYVHAVWRAMGHVPASKIVIPNTVGIWLATAAEWWAWAVGKQPGFTRERVGYSCSSRWFNIEKARRVLGYEPEVGIQEGIQISAKWFLESKGVNAITPE</sequence>
<name>A0A0C2WJZ5_SERVB</name>
<dbReference type="PANTHER" id="PTHR43245:SF51">
    <property type="entry name" value="SHORT CHAIN DEHYDROGENASE_REDUCTASE FAMILY 42E, MEMBER 2"/>
    <property type="match status" value="1"/>
</dbReference>
<dbReference type="SUPFAM" id="SSF51735">
    <property type="entry name" value="NAD(P)-binding Rossmann-fold domains"/>
    <property type="match status" value="1"/>
</dbReference>
<dbReference type="InterPro" id="IPR050177">
    <property type="entry name" value="Lipid_A_modif_metabolic_enz"/>
</dbReference>
<dbReference type="Proteomes" id="UP000054097">
    <property type="component" value="Unassembled WGS sequence"/>
</dbReference>
<organism evidence="4 5">
    <name type="scientific">Serendipita vermifera MAFF 305830</name>
    <dbReference type="NCBI Taxonomy" id="933852"/>
    <lineage>
        <taxon>Eukaryota</taxon>
        <taxon>Fungi</taxon>
        <taxon>Dikarya</taxon>
        <taxon>Basidiomycota</taxon>
        <taxon>Agaricomycotina</taxon>
        <taxon>Agaricomycetes</taxon>
        <taxon>Sebacinales</taxon>
        <taxon>Serendipitaceae</taxon>
        <taxon>Serendipita</taxon>
    </lineage>
</organism>
<dbReference type="InterPro" id="IPR036291">
    <property type="entry name" value="NAD(P)-bd_dom_sf"/>
</dbReference>
<accession>A0A0C2WJZ5</accession>
<reference evidence="4 5" key="1">
    <citation type="submission" date="2014-04" db="EMBL/GenBank/DDBJ databases">
        <authorList>
            <consortium name="DOE Joint Genome Institute"/>
            <person name="Kuo A."/>
            <person name="Zuccaro A."/>
            <person name="Kohler A."/>
            <person name="Nagy L.G."/>
            <person name="Floudas D."/>
            <person name="Copeland A."/>
            <person name="Barry K.W."/>
            <person name="Cichocki N."/>
            <person name="Veneault-Fourrey C."/>
            <person name="LaButti K."/>
            <person name="Lindquist E.A."/>
            <person name="Lipzen A."/>
            <person name="Lundell T."/>
            <person name="Morin E."/>
            <person name="Murat C."/>
            <person name="Sun H."/>
            <person name="Tunlid A."/>
            <person name="Henrissat B."/>
            <person name="Grigoriev I.V."/>
            <person name="Hibbett D.S."/>
            <person name="Martin F."/>
            <person name="Nordberg H.P."/>
            <person name="Cantor M.N."/>
            <person name="Hua S.X."/>
        </authorList>
    </citation>
    <scope>NUCLEOTIDE SEQUENCE [LARGE SCALE GENOMIC DNA]</scope>
    <source>
        <strain evidence="4 5">MAFF 305830</strain>
    </source>
</reference>
<comment type="similarity">
    <text evidence="1">Belongs to the 3-beta-HSD family.</text>
</comment>
<dbReference type="InterPro" id="IPR002225">
    <property type="entry name" value="3Beta_OHSteriod_DH/Estase"/>
</dbReference>
<reference evidence="5" key="2">
    <citation type="submission" date="2015-01" db="EMBL/GenBank/DDBJ databases">
        <title>Evolutionary Origins and Diversification of the Mycorrhizal Mutualists.</title>
        <authorList>
            <consortium name="DOE Joint Genome Institute"/>
            <consortium name="Mycorrhizal Genomics Consortium"/>
            <person name="Kohler A."/>
            <person name="Kuo A."/>
            <person name="Nagy L.G."/>
            <person name="Floudas D."/>
            <person name="Copeland A."/>
            <person name="Barry K.W."/>
            <person name="Cichocki N."/>
            <person name="Veneault-Fourrey C."/>
            <person name="LaButti K."/>
            <person name="Lindquist E.A."/>
            <person name="Lipzen A."/>
            <person name="Lundell T."/>
            <person name="Morin E."/>
            <person name="Murat C."/>
            <person name="Riley R."/>
            <person name="Ohm R."/>
            <person name="Sun H."/>
            <person name="Tunlid A."/>
            <person name="Henrissat B."/>
            <person name="Grigoriev I.V."/>
            <person name="Hibbett D.S."/>
            <person name="Martin F."/>
        </authorList>
    </citation>
    <scope>NUCLEOTIDE SEQUENCE [LARGE SCALE GENOMIC DNA]</scope>
    <source>
        <strain evidence="5">MAFF 305830</strain>
    </source>
</reference>
<proteinExistence type="inferred from homology"/>
<gene>
    <name evidence="4" type="ORF">M408DRAFT_330562</name>
</gene>
<dbReference type="GO" id="GO:0006694">
    <property type="term" value="P:steroid biosynthetic process"/>
    <property type="evidence" value="ECO:0007669"/>
    <property type="project" value="InterPro"/>
</dbReference>
<dbReference type="HOGENOM" id="CLU_007383_6_8_1"/>
<dbReference type="EMBL" id="KN824305">
    <property type="protein sequence ID" value="KIM26633.1"/>
    <property type="molecule type" value="Genomic_DNA"/>
</dbReference>
<dbReference type="Pfam" id="PF01073">
    <property type="entry name" value="3Beta_HSD"/>
    <property type="match status" value="1"/>
</dbReference>
<evidence type="ECO:0000313" key="5">
    <source>
        <dbReference type="Proteomes" id="UP000054097"/>
    </source>
</evidence>
<dbReference type="OrthoDB" id="10058185at2759"/>
<evidence type="ECO:0000256" key="1">
    <source>
        <dbReference type="ARBA" id="ARBA00009219"/>
    </source>
</evidence>
<dbReference type="AlphaFoldDB" id="A0A0C2WJZ5"/>
<keyword evidence="2" id="KW-0560">Oxidoreductase</keyword>
<dbReference type="PANTHER" id="PTHR43245">
    <property type="entry name" value="BIFUNCTIONAL POLYMYXIN RESISTANCE PROTEIN ARNA"/>
    <property type="match status" value="1"/>
</dbReference>
<evidence type="ECO:0000259" key="3">
    <source>
        <dbReference type="Pfam" id="PF01073"/>
    </source>
</evidence>
<dbReference type="Gene3D" id="3.40.50.720">
    <property type="entry name" value="NAD(P)-binding Rossmann-like Domain"/>
    <property type="match status" value="2"/>
</dbReference>
<dbReference type="GO" id="GO:0016616">
    <property type="term" value="F:oxidoreductase activity, acting on the CH-OH group of donors, NAD or NADP as acceptor"/>
    <property type="evidence" value="ECO:0007669"/>
    <property type="project" value="InterPro"/>
</dbReference>
<keyword evidence="5" id="KW-1185">Reference proteome</keyword>
<dbReference type="STRING" id="933852.A0A0C2WJZ5"/>
<protein>
    <recommendedName>
        <fullName evidence="3">3-beta hydroxysteroid dehydrogenase/isomerase domain-containing protein</fullName>
    </recommendedName>
</protein>
<evidence type="ECO:0000256" key="2">
    <source>
        <dbReference type="ARBA" id="ARBA00023002"/>
    </source>
</evidence>
<evidence type="ECO:0000313" key="4">
    <source>
        <dbReference type="EMBL" id="KIM26633.1"/>
    </source>
</evidence>